<reference evidence="1" key="1">
    <citation type="journal article" date="2020" name="mSystems">
        <title>Genome- and Community-Level Interaction Insights into Carbon Utilization and Element Cycling Functions of Hydrothermarchaeota in Hydrothermal Sediment.</title>
        <authorList>
            <person name="Zhou Z."/>
            <person name="Liu Y."/>
            <person name="Xu W."/>
            <person name="Pan J."/>
            <person name="Luo Z.H."/>
            <person name="Li M."/>
        </authorList>
    </citation>
    <scope>NUCLEOTIDE SEQUENCE [LARGE SCALE GENOMIC DNA]</scope>
    <source>
        <strain evidence="1">SpSt-679</strain>
    </source>
</reference>
<dbReference type="EMBL" id="DTCX01000039">
    <property type="protein sequence ID" value="HGL49120.1"/>
    <property type="molecule type" value="Genomic_DNA"/>
</dbReference>
<proteinExistence type="predicted"/>
<evidence type="ECO:0000313" key="1">
    <source>
        <dbReference type="EMBL" id="HGL49120.1"/>
    </source>
</evidence>
<gene>
    <name evidence="1" type="ORF">ENU54_00665</name>
</gene>
<comment type="caution">
    <text evidence="1">The sequence shown here is derived from an EMBL/GenBank/DDBJ whole genome shotgun (WGS) entry which is preliminary data.</text>
</comment>
<dbReference type="AlphaFoldDB" id="A0A7V4A061"/>
<dbReference type="InterPro" id="IPR006311">
    <property type="entry name" value="TAT_signal"/>
</dbReference>
<evidence type="ECO:0008006" key="2">
    <source>
        <dbReference type="Google" id="ProtNLM"/>
    </source>
</evidence>
<organism evidence="1">
    <name type="scientific">Thermus tengchongensis</name>
    <dbReference type="NCBI Taxonomy" id="1214928"/>
    <lineage>
        <taxon>Bacteria</taxon>
        <taxon>Thermotogati</taxon>
        <taxon>Deinococcota</taxon>
        <taxon>Deinococci</taxon>
        <taxon>Thermales</taxon>
        <taxon>Thermaceae</taxon>
        <taxon>Thermus</taxon>
    </lineage>
</organism>
<name>A0A7V4A061_9DEIN</name>
<accession>A0A7V4A061</accession>
<protein>
    <recommendedName>
        <fullName evidence="2">Twin-arginine translocation signal domain-containing protein</fullName>
    </recommendedName>
</protein>
<sequence>MMLSRRELIKLGALSGSGVLLGEKATELLSKAEAAAQRTPGFYPLNDPENQIYSVCLQCNTGCPTKVKIYEGAVA</sequence>
<dbReference type="PROSITE" id="PS51318">
    <property type="entry name" value="TAT"/>
    <property type="match status" value="1"/>
</dbReference>